<dbReference type="AlphaFoldDB" id="D3RY70"/>
<proteinExistence type="predicted"/>
<evidence type="ECO:0000313" key="3">
    <source>
        <dbReference type="Proteomes" id="UP000002613"/>
    </source>
</evidence>
<feature type="transmembrane region" description="Helical" evidence="1">
    <location>
        <begin position="144"/>
        <end position="168"/>
    </location>
</feature>
<dbReference type="KEGG" id="fpl:Ferp_1279"/>
<keyword evidence="1" id="KW-1133">Transmembrane helix</keyword>
<keyword evidence="3" id="KW-1185">Reference proteome</keyword>
<feature type="transmembrane region" description="Helical" evidence="1">
    <location>
        <begin position="188"/>
        <end position="207"/>
    </location>
</feature>
<feature type="transmembrane region" description="Helical" evidence="1">
    <location>
        <begin position="213"/>
        <end position="231"/>
    </location>
</feature>
<dbReference type="Proteomes" id="UP000002613">
    <property type="component" value="Chromosome"/>
</dbReference>
<reference evidence="2 3" key="2">
    <citation type="journal article" date="2011" name="Stand. Genomic Sci.">
        <title>Complete genome sequence of Ferroglobus placidus AEDII12DO.</title>
        <authorList>
            <person name="Anderson I."/>
            <person name="Risso C."/>
            <person name="Holmes D."/>
            <person name="Lucas S."/>
            <person name="Copeland A."/>
            <person name="Lapidus A."/>
            <person name="Cheng J.F."/>
            <person name="Bruce D."/>
            <person name="Goodwin L."/>
            <person name="Pitluck S."/>
            <person name="Saunders E."/>
            <person name="Brettin T."/>
            <person name="Detter J.C."/>
            <person name="Han C."/>
            <person name="Tapia R."/>
            <person name="Larimer F."/>
            <person name="Land M."/>
            <person name="Hauser L."/>
            <person name="Woyke T."/>
            <person name="Lovley D."/>
            <person name="Kyrpides N."/>
            <person name="Ivanova N."/>
        </authorList>
    </citation>
    <scope>NUCLEOTIDE SEQUENCE [LARGE SCALE GENOMIC DNA]</scope>
    <source>
        <strain evidence="3">DSM 10642 / AEDII12DO</strain>
    </source>
</reference>
<gene>
    <name evidence="2" type="ordered locus">Ferp_1279</name>
</gene>
<feature type="transmembrane region" description="Helical" evidence="1">
    <location>
        <begin position="6"/>
        <end position="26"/>
    </location>
</feature>
<protein>
    <submittedName>
        <fullName evidence="2">Uncharacterized protein</fullName>
    </submittedName>
</protein>
<evidence type="ECO:0000256" key="1">
    <source>
        <dbReference type="SAM" id="Phobius"/>
    </source>
</evidence>
<reference evidence="3" key="1">
    <citation type="submission" date="2010-02" db="EMBL/GenBank/DDBJ databases">
        <title>Complete sequence of Ferroglobus placidus DSM 10642.</title>
        <authorList>
            <consortium name="US DOE Joint Genome Institute"/>
            <person name="Lucas S."/>
            <person name="Copeland A."/>
            <person name="Lapidus A."/>
            <person name="Cheng J.-F."/>
            <person name="Bruce D."/>
            <person name="Goodwin L."/>
            <person name="Pitluck S."/>
            <person name="Saunders E."/>
            <person name="Brettin T."/>
            <person name="Detter J.C."/>
            <person name="Han C."/>
            <person name="Tapia R."/>
            <person name="Larimer F."/>
            <person name="Land M."/>
            <person name="Hauser L."/>
            <person name="Kyrpides N."/>
            <person name="Ivanova N."/>
            <person name="Holmes D."/>
            <person name="Lovley D."/>
            <person name="Kyrpides N."/>
            <person name="Anderson I.J."/>
            <person name="Woyke T."/>
        </authorList>
    </citation>
    <scope>NUCLEOTIDE SEQUENCE [LARGE SCALE GENOMIC DNA]</scope>
    <source>
        <strain evidence="3">DSM 10642 / AEDII12DO</strain>
    </source>
</reference>
<dbReference type="HOGENOM" id="CLU_1140535_0_0_2"/>
<dbReference type="PaxDb" id="589924-Ferp_1279"/>
<dbReference type="EMBL" id="CP001899">
    <property type="protein sequence ID" value="ADC65433.1"/>
    <property type="molecule type" value="Genomic_DNA"/>
</dbReference>
<accession>D3RY70</accession>
<feature type="transmembrane region" description="Helical" evidence="1">
    <location>
        <begin position="115"/>
        <end position="132"/>
    </location>
</feature>
<keyword evidence="1" id="KW-0812">Transmembrane</keyword>
<keyword evidence="1" id="KW-0472">Membrane</keyword>
<name>D3RY70_FERPA</name>
<sequence>MNLTFIGTGISIICLILSLTFGIMLLNFSRIKTLESHLWSYITSYLLLICISFLIISVVEFFELMSDITGKKLGFSLLNMFIYISIALPVLIVAHVFVIINFIKIMEFNIEDFDLNRAGLLLLYLFAFWLLAAELPEHAPFVEVVVLLSEFVYVISFPILLLLFYFTLKEKRIEHAIVQLPLDSVDKLVGIPLASCIFSLAVFMGVNGYMDEYNLLEAFSIAVFIISGELYRRSIFKMRKLFS</sequence>
<evidence type="ECO:0000313" key="2">
    <source>
        <dbReference type="EMBL" id="ADC65433.1"/>
    </source>
</evidence>
<dbReference type="eggNOG" id="ENOG502N57X">
    <property type="taxonomic scope" value="Archaea"/>
</dbReference>
<feature type="transmembrane region" description="Helical" evidence="1">
    <location>
        <begin position="38"/>
        <end position="62"/>
    </location>
</feature>
<feature type="transmembrane region" description="Helical" evidence="1">
    <location>
        <begin position="82"/>
        <end position="103"/>
    </location>
</feature>
<dbReference type="STRING" id="589924.Ferp_1279"/>
<organism evidence="2 3">
    <name type="scientific">Ferroglobus placidus (strain DSM 10642 / AEDII12DO)</name>
    <dbReference type="NCBI Taxonomy" id="589924"/>
    <lineage>
        <taxon>Archaea</taxon>
        <taxon>Methanobacteriati</taxon>
        <taxon>Methanobacteriota</taxon>
        <taxon>Archaeoglobi</taxon>
        <taxon>Archaeoglobales</taxon>
        <taxon>Archaeoglobaceae</taxon>
        <taxon>Ferroglobus</taxon>
    </lineage>
</organism>